<evidence type="ECO:0000313" key="2">
    <source>
        <dbReference type="EnsemblMetazoa" id="GPAI044412-PA"/>
    </source>
</evidence>
<sequence>MIKSDDLPSNMLTLRRSPLLLIIFCFWHNYTKAETNQDLQICQSRLSKYRNFLLAAILRYENICNAYNLLTPTTLPTLANRPPSDVELFGEYQSREQQRNESPLLQLLMAQFDDFDFINIIRNAVIERCRRSREEQRDEKRNLVILGKKQRFHSWGGKRSDVAEEYALNQNTNSIPFNYLII</sequence>
<feature type="signal peptide" evidence="1">
    <location>
        <begin position="1"/>
        <end position="33"/>
    </location>
</feature>
<dbReference type="Proteomes" id="UP000092445">
    <property type="component" value="Unassembled WGS sequence"/>
</dbReference>
<reference evidence="3" key="1">
    <citation type="submission" date="2014-03" db="EMBL/GenBank/DDBJ databases">
        <authorList>
            <person name="Aksoy S."/>
            <person name="Warren W."/>
            <person name="Wilson R.K."/>
        </authorList>
    </citation>
    <scope>NUCLEOTIDE SEQUENCE [LARGE SCALE GENOMIC DNA]</scope>
    <source>
        <strain evidence="3">IAEA</strain>
    </source>
</reference>
<keyword evidence="3" id="KW-1185">Reference proteome</keyword>
<dbReference type="AlphaFoldDB" id="A0A1B0AFY1"/>
<organism evidence="2 3">
    <name type="scientific">Glossina pallidipes</name>
    <name type="common">Tsetse fly</name>
    <dbReference type="NCBI Taxonomy" id="7398"/>
    <lineage>
        <taxon>Eukaryota</taxon>
        <taxon>Metazoa</taxon>
        <taxon>Ecdysozoa</taxon>
        <taxon>Arthropoda</taxon>
        <taxon>Hexapoda</taxon>
        <taxon>Insecta</taxon>
        <taxon>Pterygota</taxon>
        <taxon>Neoptera</taxon>
        <taxon>Endopterygota</taxon>
        <taxon>Diptera</taxon>
        <taxon>Brachycera</taxon>
        <taxon>Muscomorpha</taxon>
        <taxon>Hippoboscoidea</taxon>
        <taxon>Glossinidae</taxon>
        <taxon>Glossina</taxon>
    </lineage>
</organism>
<proteinExistence type="predicted"/>
<evidence type="ECO:0008006" key="4">
    <source>
        <dbReference type="Google" id="ProtNLM"/>
    </source>
</evidence>
<evidence type="ECO:0000256" key="1">
    <source>
        <dbReference type="SAM" id="SignalP"/>
    </source>
</evidence>
<protein>
    <recommendedName>
        <fullName evidence="4">Leucokinin</fullName>
    </recommendedName>
</protein>
<dbReference type="VEuPathDB" id="VectorBase:GPAI044412"/>
<keyword evidence="1" id="KW-0732">Signal</keyword>
<dbReference type="EnsemblMetazoa" id="GPAI044412-RA">
    <property type="protein sequence ID" value="GPAI044412-PA"/>
    <property type="gene ID" value="GPAI044412"/>
</dbReference>
<feature type="chain" id="PRO_5008403820" description="Leucokinin" evidence="1">
    <location>
        <begin position="34"/>
        <end position="182"/>
    </location>
</feature>
<evidence type="ECO:0000313" key="3">
    <source>
        <dbReference type="Proteomes" id="UP000092445"/>
    </source>
</evidence>
<name>A0A1B0AFY1_GLOPL</name>
<reference evidence="2" key="2">
    <citation type="submission" date="2020-05" db="UniProtKB">
        <authorList>
            <consortium name="EnsemblMetazoa"/>
        </authorList>
    </citation>
    <scope>IDENTIFICATION</scope>
    <source>
        <strain evidence="2">IAEA</strain>
    </source>
</reference>
<accession>A0A1B0AFY1</accession>